<evidence type="ECO:0000313" key="5">
    <source>
        <dbReference type="RefSeq" id="XP_033568734.1"/>
    </source>
</evidence>
<dbReference type="Proteomes" id="UP000504636">
    <property type="component" value="Unplaced"/>
</dbReference>
<name>A0A6A6XZD8_9PEZI</name>
<feature type="domain" description="Erythromycin biosynthesis protein CIII-like C-terminal" evidence="2">
    <location>
        <begin position="297"/>
        <end position="415"/>
    </location>
</feature>
<sequence>MAGMPAWGHLEKVSVIAADLKKRGYPVTFITGAEFREPITALGIDFVPLGGSERMMSEEDMATFFAMPAGLDAEAFAIKNVFIRAIPDHHRTVQRVFGEFRKRHGRRKPLIFVYDGSFLGLSPVALGAKGIKPGASIGIGLAPLSLRSNDTFPFRSGRQPDTSRDAVKIHQKVYEEQAEEPFFKGVYEAFEKEMRGLGVKGEVPYSIFEAMNKIPDQLLQLSIPEFEYPRSDIRAGVEWVGALPVVGMANPKLPSWWDDVLQAKENGKKVIAVTAGSIDNNPEDLILPTLEALKDRADILVIATLVASDGDGLEERVPANARMAKFIPYDLLLPHVDVLVSNGGYGTVQQALRTGVPMVLAGVGQDKAETGGIAAWAGVAITFLTRSPAAEKIGKAVQEVLENKKYAIRASELAAKYEKYDALKSFDNAIQDAVKRLR</sequence>
<dbReference type="InterPro" id="IPR002213">
    <property type="entry name" value="UDP_glucos_trans"/>
</dbReference>
<evidence type="ECO:0000259" key="2">
    <source>
        <dbReference type="Pfam" id="PF06722"/>
    </source>
</evidence>
<protein>
    <submittedName>
        <fullName evidence="3 5">UDP-Glycosyltransferase/glycogen phosphorylase</fullName>
    </submittedName>
</protein>
<dbReference type="GO" id="GO:0016758">
    <property type="term" value="F:hexosyltransferase activity"/>
    <property type="evidence" value="ECO:0007669"/>
    <property type="project" value="UniProtKB-ARBA"/>
</dbReference>
<reference evidence="3 5" key="1">
    <citation type="journal article" date="2020" name="Stud. Mycol.">
        <title>101 Dothideomycetes genomes: a test case for predicting lifestyles and emergence of pathogens.</title>
        <authorList>
            <person name="Haridas S."/>
            <person name="Albert R."/>
            <person name="Binder M."/>
            <person name="Bloem J."/>
            <person name="Labutti K."/>
            <person name="Salamov A."/>
            <person name="Andreopoulos B."/>
            <person name="Baker S."/>
            <person name="Barry K."/>
            <person name="Bills G."/>
            <person name="Bluhm B."/>
            <person name="Cannon C."/>
            <person name="Castanera R."/>
            <person name="Culley D."/>
            <person name="Daum C."/>
            <person name="Ezra D."/>
            <person name="Gonzalez J."/>
            <person name="Henrissat B."/>
            <person name="Kuo A."/>
            <person name="Liang C."/>
            <person name="Lipzen A."/>
            <person name="Lutzoni F."/>
            <person name="Magnuson J."/>
            <person name="Mondo S."/>
            <person name="Nolan M."/>
            <person name="Ohm R."/>
            <person name="Pangilinan J."/>
            <person name="Park H.-J."/>
            <person name="Ramirez L."/>
            <person name="Alfaro M."/>
            <person name="Sun H."/>
            <person name="Tritt A."/>
            <person name="Yoshinaga Y."/>
            <person name="Zwiers L.-H."/>
            <person name="Turgeon B."/>
            <person name="Goodwin S."/>
            <person name="Spatafora J."/>
            <person name="Crous P."/>
            <person name="Grigoriev I."/>
        </authorList>
    </citation>
    <scope>NUCLEOTIDE SEQUENCE</scope>
    <source>
        <strain evidence="3 5">CBS 304.34</strain>
    </source>
</reference>
<evidence type="ECO:0000256" key="1">
    <source>
        <dbReference type="ARBA" id="ARBA00022679"/>
    </source>
</evidence>
<dbReference type="RefSeq" id="XP_033568734.1">
    <property type="nucleotide sequence ID" value="XM_033723168.1"/>
</dbReference>
<evidence type="ECO:0000313" key="4">
    <source>
        <dbReference type="Proteomes" id="UP000504636"/>
    </source>
</evidence>
<dbReference type="GeneID" id="54464061"/>
<dbReference type="GO" id="GO:0008194">
    <property type="term" value="F:UDP-glycosyltransferase activity"/>
    <property type="evidence" value="ECO:0007669"/>
    <property type="project" value="InterPro"/>
</dbReference>
<keyword evidence="4" id="KW-1185">Reference proteome</keyword>
<dbReference type="InterPro" id="IPR010610">
    <property type="entry name" value="EryCIII-like_C"/>
</dbReference>
<evidence type="ECO:0000313" key="3">
    <source>
        <dbReference type="EMBL" id="KAF2801770.1"/>
    </source>
</evidence>
<dbReference type="Gene3D" id="3.40.50.2000">
    <property type="entry name" value="Glycogen Phosphorylase B"/>
    <property type="match status" value="2"/>
</dbReference>
<dbReference type="Pfam" id="PF06722">
    <property type="entry name" value="EryCIII-like_C"/>
    <property type="match status" value="1"/>
</dbReference>
<dbReference type="CDD" id="cd03784">
    <property type="entry name" value="GT1_Gtf-like"/>
    <property type="match status" value="1"/>
</dbReference>
<accession>A0A6A6XZD8</accession>
<dbReference type="PANTHER" id="PTHR48050">
    <property type="entry name" value="STEROL 3-BETA-GLUCOSYLTRANSFERASE"/>
    <property type="match status" value="1"/>
</dbReference>
<dbReference type="AlphaFoldDB" id="A0A6A6XZD8"/>
<organism evidence="3">
    <name type="scientific">Mytilinidion resinicola</name>
    <dbReference type="NCBI Taxonomy" id="574789"/>
    <lineage>
        <taxon>Eukaryota</taxon>
        <taxon>Fungi</taxon>
        <taxon>Dikarya</taxon>
        <taxon>Ascomycota</taxon>
        <taxon>Pezizomycotina</taxon>
        <taxon>Dothideomycetes</taxon>
        <taxon>Pleosporomycetidae</taxon>
        <taxon>Mytilinidiales</taxon>
        <taxon>Mytilinidiaceae</taxon>
        <taxon>Mytilinidion</taxon>
    </lineage>
</organism>
<gene>
    <name evidence="3 5" type="ORF">BDZ99DRAFT_492501</name>
</gene>
<dbReference type="PANTHER" id="PTHR48050:SF13">
    <property type="entry name" value="STEROL 3-BETA-GLUCOSYLTRANSFERASE UGT80A2"/>
    <property type="match status" value="1"/>
</dbReference>
<dbReference type="InterPro" id="IPR050426">
    <property type="entry name" value="Glycosyltransferase_28"/>
</dbReference>
<reference evidence="5" key="2">
    <citation type="submission" date="2020-04" db="EMBL/GenBank/DDBJ databases">
        <authorList>
            <consortium name="NCBI Genome Project"/>
        </authorList>
    </citation>
    <scope>NUCLEOTIDE SEQUENCE</scope>
    <source>
        <strain evidence="5">CBS 304.34</strain>
    </source>
</reference>
<dbReference type="OrthoDB" id="5835829at2759"/>
<reference evidence="5" key="3">
    <citation type="submission" date="2025-04" db="UniProtKB">
        <authorList>
            <consortium name="RefSeq"/>
        </authorList>
    </citation>
    <scope>IDENTIFICATION</scope>
    <source>
        <strain evidence="5">CBS 304.34</strain>
    </source>
</reference>
<dbReference type="SUPFAM" id="SSF53756">
    <property type="entry name" value="UDP-Glycosyltransferase/glycogen phosphorylase"/>
    <property type="match status" value="1"/>
</dbReference>
<dbReference type="EMBL" id="MU003728">
    <property type="protein sequence ID" value="KAF2801770.1"/>
    <property type="molecule type" value="Genomic_DNA"/>
</dbReference>
<proteinExistence type="predicted"/>
<keyword evidence="1 3" id="KW-0808">Transferase</keyword>